<dbReference type="InterPro" id="IPR036271">
    <property type="entry name" value="Tet_transcr_reg_TetR-rel_C_sf"/>
</dbReference>
<evidence type="ECO:0000256" key="2">
    <source>
        <dbReference type="ARBA" id="ARBA00023015"/>
    </source>
</evidence>
<dbReference type="SUPFAM" id="SSF48498">
    <property type="entry name" value="Tetracyclin repressor-like, C-terminal domain"/>
    <property type="match status" value="1"/>
</dbReference>
<evidence type="ECO:0000259" key="6">
    <source>
        <dbReference type="PROSITE" id="PS50977"/>
    </source>
</evidence>
<dbReference type="InterPro" id="IPR050109">
    <property type="entry name" value="HTH-type_TetR-like_transc_reg"/>
</dbReference>
<keyword evidence="8" id="KW-1185">Reference proteome</keyword>
<dbReference type="eggNOG" id="COG1309">
    <property type="taxonomic scope" value="Bacteria"/>
</dbReference>
<keyword evidence="3 5" id="KW-0238">DNA-binding</keyword>
<evidence type="ECO:0000256" key="5">
    <source>
        <dbReference type="PROSITE-ProRule" id="PRU00335"/>
    </source>
</evidence>
<dbReference type="GO" id="GO:0000976">
    <property type="term" value="F:transcription cis-regulatory region binding"/>
    <property type="evidence" value="ECO:0007669"/>
    <property type="project" value="TreeGrafter"/>
</dbReference>
<dbReference type="Pfam" id="PF13977">
    <property type="entry name" value="TetR_C_6"/>
    <property type="match status" value="1"/>
</dbReference>
<evidence type="ECO:0000256" key="1">
    <source>
        <dbReference type="ARBA" id="ARBA00022491"/>
    </source>
</evidence>
<dbReference type="Pfam" id="PF00440">
    <property type="entry name" value="TetR_N"/>
    <property type="match status" value="1"/>
</dbReference>
<evidence type="ECO:0000256" key="3">
    <source>
        <dbReference type="ARBA" id="ARBA00023125"/>
    </source>
</evidence>
<feature type="domain" description="HTH tetR-type" evidence="6">
    <location>
        <begin position="19"/>
        <end position="79"/>
    </location>
</feature>
<dbReference type="PANTHER" id="PTHR30055:SF234">
    <property type="entry name" value="HTH-TYPE TRANSCRIPTIONAL REGULATOR BETI"/>
    <property type="match status" value="1"/>
</dbReference>
<evidence type="ECO:0000313" key="8">
    <source>
        <dbReference type="Proteomes" id="UP000003653"/>
    </source>
</evidence>
<keyword evidence="1" id="KW-0678">Repressor</keyword>
<dbReference type="Gene3D" id="1.10.357.10">
    <property type="entry name" value="Tetracycline Repressor, domain 2"/>
    <property type="match status" value="1"/>
</dbReference>
<evidence type="ECO:0000256" key="4">
    <source>
        <dbReference type="ARBA" id="ARBA00023163"/>
    </source>
</evidence>
<dbReference type="EMBL" id="ADNV01000109">
    <property type="protein sequence ID" value="EFG78599.1"/>
    <property type="molecule type" value="Genomic_DNA"/>
</dbReference>
<dbReference type="PROSITE" id="PS50977">
    <property type="entry name" value="HTH_TETR_2"/>
    <property type="match status" value="1"/>
</dbReference>
<proteinExistence type="predicted"/>
<dbReference type="AlphaFoldDB" id="D5P5S0"/>
<gene>
    <name evidence="7" type="ORF">HMPREF0591_1514</name>
</gene>
<dbReference type="Proteomes" id="UP000003653">
    <property type="component" value="Unassembled WGS sequence"/>
</dbReference>
<dbReference type="SUPFAM" id="SSF46689">
    <property type="entry name" value="Homeodomain-like"/>
    <property type="match status" value="1"/>
</dbReference>
<dbReference type="InterPro" id="IPR039538">
    <property type="entry name" value="BetI_C"/>
</dbReference>
<protein>
    <submittedName>
        <fullName evidence="7">Transcriptional regulator, TetR family</fullName>
    </submittedName>
</protein>
<dbReference type="GO" id="GO:0003700">
    <property type="term" value="F:DNA-binding transcription factor activity"/>
    <property type="evidence" value="ECO:0007669"/>
    <property type="project" value="TreeGrafter"/>
</dbReference>
<dbReference type="RefSeq" id="WP_007170535.1">
    <property type="nucleotide sequence ID" value="NZ_GG770556.1"/>
</dbReference>
<dbReference type="Gene3D" id="1.10.10.60">
    <property type="entry name" value="Homeodomain-like"/>
    <property type="match status" value="1"/>
</dbReference>
<organism evidence="7 8">
    <name type="scientific">Mycobacterium parascrofulaceum ATCC BAA-614</name>
    <dbReference type="NCBI Taxonomy" id="525368"/>
    <lineage>
        <taxon>Bacteria</taxon>
        <taxon>Bacillati</taxon>
        <taxon>Actinomycetota</taxon>
        <taxon>Actinomycetes</taxon>
        <taxon>Mycobacteriales</taxon>
        <taxon>Mycobacteriaceae</taxon>
        <taxon>Mycobacterium</taxon>
        <taxon>Mycobacterium simiae complex</taxon>
    </lineage>
</organism>
<keyword evidence="4" id="KW-0804">Transcription</keyword>
<dbReference type="PRINTS" id="PR00455">
    <property type="entry name" value="HTHTETR"/>
</dbReference>
<name>D5P5S0_9MYCO</name>
<dbReference type="InterPro" id="IPR009057">
    <property type="entry name" value="Homeodomain-like_sf"/>
</dbReference>
<feature type="DNA-binding region" description="H-T-H motif" evidence="5">
    <location>
        <begin position="42"/>
        <end position="61"/>
    </location>
</feature>
<dbReference type="PANTHER" id="PTHR30055">
    <property type="entry name" value="HTH-TYPE TRANSCRIPTIONAL REGULATOR RUTR"/>
    <property type="match status" value="1"/>
</dbReference>
<dbReference type="HOGENOM" id="CLU_069356_14_1_11"/>
<comment type="caution">
    <text evidence="7">The sequence shown here is derived from an EMBL/GenBank/DDBJ whole genome shotgun (WGS) entry which is preliminary data.</text>
</comment>
<accession>D5P5S0</accession>
<sequence>MTEPGARRGPGRPLGADGAETRLKILHSAREVFSTIGFDRASLRQIAEEAGFTRNAIANYYPSKIELYRAALTSVHEVVISEILGPALCQTGSIDRRIVAVFDRAVATIRIDQTFVRFFVTSTADAIHHPDLRDQAMQPLVAVHEHFAAALAAAQRDGEVDAGIDTEATTQVLVDLLWGLAVDAGFYSDQHRTRRTLEALERIVVALT</sequence>
<reference evidence="7 8" key="1">
    <citation type="submission" date="2010-04" db="EMBL/GenBank/DDBJ databases">
        <authorList>
            <person name="Muzny D."/>
            <person name="Qin X."/>
            <person name="Deng J."/>
            <person name="Jiang H."/>
            <person name="Liu Y."/>
            <person name="Qu J."/>
            <person name="Song X.-Z."/>
            <person name="Zhang L."/>
            <person name="Thornton R."/>
            <person name="Coyle M."/>
            <person name="Francisco L."/>
            <person name="Jackson L."/>
            <person name="Javaid M."/>
            <person name="Korchina V."/>
            <person name="Kovar C."/>
            <person name="Mata R."/>
            <person name="Mathew T."/>
            <person name="Ngo R."/>
            <person name="Nguyen L."/>
            <person name="Nguyen N."/>
            <person name="Okwuonu G."/>
            <person name="Ongeri F."/>
            <person name="Pham C."/>
            <person name="Simmons D."/>
            <person name="Wilczek-Boney K."/>
            <person name="Hale W."/>
            <person name="Jakkamsetti A."/>
            <person name="Pham P."/>
            <person name="Ruth R."/>
            <person name="San Lucas F."/>
            <person name="Warren J."/>
            <person name="Zhang J."/>
            <person name="Zhao Z."/>
            <person name="Zhou C."/>
            <person name="Zhu D."/>
            <person name="Lee S."/>
            <person name="Bess C."/>
            <person name="Blankenburg K."/>
            <person name="Forbes L."/>
            <person name="Fu Q."/>
            <person name="Gubbala S."/>
            <person name="Hirani K."/>
            <person name="Jayaseelan J.C."/>
            <person name="Lara F."/>
            <person name="Munidasa M."/>
            <person name="Palculict T."/>
            <person name="Patil S."/>
            <person name="Pu L.-L."/>
            <person name="Saada N."/>
            <person name="Tang L."/>
            <person name="Weissenberger G."/>
            <person name="Zhu Y."/>
            <person name="Hemphill L."/>
            <person name="Shang Y."/>
            <person name="Youmans B."/>
            <person name="Ayvaz T."/>
            <person name="Ross M."/>
            <person name="Santibanez J."/>
            <person name="Aqrawi P."/>
            <person name="Gross S."/>
            <person name="Joshi V."/>
            <person name="Fowler G."/>
            <person name="Nazareth L."/>
            <person name="Reid J."/>
            <person name="Worley K."/>
            <person name="Petrosino J."/>
            <person name="Highlander S."/>
            <person name="Gibbs R."/>
        </authorList>
    </citation>
    <scope>NUCLEOTIDE SEQUENCE [LARGE SCALE GENOMIC DNA]</scope>
    <source>
        <strain evidence="7 8">ATCC BAA-614</strain>
    </source>
</reference>
<keyword evidence="2" id="KW-0805">Transcription regulation</keyword>
<evidence type="ECO:0000313" key="7">
    <source>
        <dbReference type="EMBL" id="EFG78599.1"/>
    </source>
</evidence>
<dbReference type="InterPro" id="IPR001647">
    <property type="entry name" value="HTH_TetR"/>
</dbReference>